<name>A0A4C1UAS3_EUMVA</name>
<keyword evidence="2" id="KW-0548">Nucleotidyltransferase</keyword>
<evidence type="ECO:0000313" key="2">
    <source>
        <dbReference type="EMBL" id="GBP23491.1"/>
    </source>
</evidence>
<dbReference type="AlphaFoldDB" id="A0A4C1UAS3"/>
<reference evidence="2 3" key="1">
    <citation type="journal article" date="2019" name="Commun. Biol.">
        <title>The bagworm genome reveals a unique fibroin gene that provides high tensile strength.</title>
        <authorList>
            <person name="Kono N."/>
            <person name="Nakamura H."/>
            <person name="Ohtoshi R."/>
            <person name="Tomita M."/>
            <person name="Numata K."/>
            <person name="Arakawa K."/>
        </authorList>
    </citation>
    <scope>NUCLEOTIDE SEQUENCE [LARGE SCALE GENOMIC DNA]</scope>
</reference>
<evidence type="ECO:0000313" key="3">
    <source>
        <dbReference type="Proteomes" id="UP000299102"/>
    </source>
</evidence>
<organism evidence="2 3">
    <name type="scientific">Eumeta variegata</name>
    <name type="common">Bagworm moth</name>
    <name type="synonym">Eumeta japonica</name>
    <dbReference type="NCBI Taxonomy" id="151549"/>
    <lineage>
        <taxon>Eukaryota</taxon>
        <taxon>Metazoa</taxon>
        <taxon>Ecdysozoa</taxon>
        <taxon>Arthropoda</taxon>
        <taxon>Hexapoda</taxon>
        <taxon>Insecta</taxon>
        <taxon>Pterygota</taxon>
        <taxon>Neoptera</taxon>
        <taxon>Endopterygota</taxon>
        <taxon>Lepidoptera</taxon>
        <taxon>Glossata</taxon>
        <taxon>Ditrysia</taxon>
        <taxon>Tineoidea</taxon>
        <taxon>Psychidae</taxon>
        <taxon>Oiketicinae</taxon>
        <taxon>Eumeta</taxon>
    </lineage>
</organism>
<dbReference type="PANTHER" id="PTHR36688:SF1">
    <property type="entry name" value="ENDONUCLEASE_EXONUCLEASE_PHOSPHATASE DOMAIN-CONTAINING PROTEIN"/>
    <property type="match status" value="1"/>
</dbReference>
<dbReference type="GO" id="GO:0003964">
    <property type="term" value="F:RNA-directed DNA polymerase activity"/>
    <property type="evidence" value="ECO:0007669"/>
    <property type="project" value="UniProtKB-KW"/>
</dbReference>
<evidence type="ECO:0000256" key="1">
    <source>
        <dbReference type="SAM" id="MobiDB-lite"/>
    </source>
</evidence>
<accession>A0A4C1UAS3</accession>
<dbReference type="EMBL" id="BGZK01000151">
    <property type="protein sequence ID" value="GBP23491.1"/>
    <property type="molecule type" value="Genomic_DNA"/>
</dbReference>
<proteinExistence type="predicted"/>
<gene>
    <name evidence="2" type="primary">RTase</name>
    <name evidence="2" type="ORF">EVAR_12771_1</name>
</gene>
<dbReference type="PANTHER" id="PTHR36688">
    <property type="entry name" value="ENDO/EXONUCLEASE/PHOSPHATASE DOMAIN-CONTAINING PROTEIN"/>
    <property type="match status" value="1"/>
</dbReference>
<protein>
    <submittedName>
        <fullName evidence="2">Probable RNA-directed DNA polymerase from transposon BS</fullName>
    </submittedName>
</protein>
<keyword evidence="2" id="KW-0808">Transferase</keyword>
<dbReference type="Proteomes" id="UP000299102">
    <property type="component" value="Unassembled WGS sequence"/>
</dbReference>
<keyword evidence="3" id="KW-1185">Reference proteome</keyword>
<dbReference type="OrthoDB" id="6614157at2759"/>
<keyword evidence="2" id="KW-0695">RNA-directed DNA polymerase</keyword>
<sequence>MSEFQGLTVEPEGKHYHSIIEQRILAVYGLVEIVLRCALTMNDFQCRMMQPANRLWYSIIEQYIRAMFAVVGIVLDSTLTVIGFQGLMIEPEGSDNGPRRLAPELTYHNGTIYPNRILLVEIALKCILTMIYFQGLMMQLEDNLMRKKCGSRTSGGTRTHNPRLRRPMPYPLGHRGERRAGASARTAPARAASSRVTAISVACTCFDTDSTSAYLQAASSDPENYSCPLDPPCHPSTQCSNTGQSNSTVSKPELNWACLSLARACDQSVEQLRLNRRSCWTSLNEMHLNRCISFSEVQTLVKSLKTKKAPGLDDVNNIAIKYFSLPLLDLLVTIFNACLRNCYFLTVWKEAVVIGIHKSEKLRNFPAMYSCFQQVLRLVEYISEDFKSKQKTVAVFFDIAKAFDREFLKASPSLPYCTPRTLTIFRLHQASNSRYRDNTALFFRAKLTKSTLLRLQRAIDDLSRWFRNWRIEVNPEKSAAIQFKYSTRKNRQIVDLDTPHQRISNANISWQLYYKYLGVTLDNNLHFKDHIECFKKNCNFLPRTARSHTW</sequence>
<dbReference type="AntiFam" id="ANF00012">
    <property type="entry name" value="tRNA translation"/>
</dbReference>
<feature type="region of interest" description="Disordered" evidence="1">
    <location>
        <begin position="149"/>
        <end position="189"/>
    </location>
</feature>
<dbReference type="InterPro" id="IPR052560">
    <property type="entry name" value="RdDP_mobile_element"/>
</dbReference>
<comment type="caution">
    <text evidence="2">The sequence shown here is derived from an EMBL/GenBank/DDBJ whole genome shotgun (WGS) entry which is preliminary data.</text>
</comment>